<sequence length="303" mass="34172">MILRKKKMEVEDTKTAVVLPVPIPQLQKWNTGMCIFHALFGIVVLSVGKIDLRVPIYASDPGIEVMADGGDGWAFKPQAPIRVGWLYLTVLVASFSFLSAIAHLGNCLFWREQYIRSLQAGYAPSRWIEYGLSASVMVLILAYISGTIFRDTLVLLFALTMITMMFGHLHEVICRPKSLDSWEIPGFAWRLQAHMLGYIPQIFAWTIIIGNFLQGATTSTTDSFGEKRQMPTFVYVIVFCEMLIFWSFGIVQLIVSVRPPSKYYQGEIVYMWLSLFAKGFLAILCLTNVIMAGGYSEIYEDAS</sequence>
<dbReference type="Pfam" id="PF18761">
    <property type="entry name" value="Heliorhodopsin"/>
    <property type="match status" value="1"/>
</dbReference>
<accession>A0A7S0CHD2</accession>
<evidence type="ECO:0000256" key="1">
    <source>
        <dbReference type="SAM" id="Phobius"/>
    </source>
</evidence>
<keyword evidence="1" id="KW-1133">Transmembrane helix</keyword>
<feature type="transmembrane region" description="Helical" evidence="1">
    <location>
        <begin position="29"/>
        <end position="48"/>
    </location>
</feature>
<protein>
    <submittedName>
        <fullName evidence="2">Uncharacterized protein</fullName>
    </submittedName>
</protein>
<feature type="transmembrane region" description="Helical" evidence="1">
    <location>
        <begin position="233"/>
        <end position="257"/>
    </location>
</feature>
<dbReference type="EMBL" id="HBEL01040603">
    <property type="protein sequence ID" value="CAD8422741.1"/>
    <property type="molecule type" value="Transcribed_RNA"/>
</dbReference>
<dbReference type="AlphaFoldDB" id="A0A7S0CHD2"/>
<organism evidence="2">
    <name type="scientific">Proboscia inermis</name>
    <dbReference type="NCBI Taxonomy" id="420281"/>
    <lineage>
        <taxon>Eukaryota</taxon>
        <taxon>Sar</taxon>
        <taxon>Stramenopiles</taxon>
        <taxon>Ochrophyta</taxon>
        <taxon>Bacillariophyta</taxon>
        <taxon>Coscinodiscophyceae</taxon>
        <taxon>Rhizosoleniophycidae</taxon>
        <taxon>Rhizosoleniales</taxon>
        <taxon>Rhizosoleniaceae</taxon>
        <taxon>Proboscia</taxon>
    </lineage>
</organism>
<feature type="transmembrane region" description="Helical" evidence="1">
    <location>
        <begin position="195"/>
        <end position="213"/>
    </location>
</feature>
<proteinExistence type="predicted"/>
<evidence type="ECO:0000313" key="2">
    <source>
        <dbReference type="EMBL" id="CAD8422741.1"/>
    </source>
</evidence>
<keyword evidence="1" id="KW-0472">Membrane</keyword>
<dbReference type="NCBIfam" id="NF038020">
    <property type="entry name" value="HeR"/>
    <property type="match status" value="1"/>
</dbReference>
<name>A0A7S0CHD2_9STRA</name>
<feature type="transmembrane region" description="Helical" evidence="1">
    <location>
        <begin position="130"/>
        <end position="149"/>
    </location>
</feature>
<feature type="transmembrane region" description="Helical" evidence="1">
    <location>
        <begin position="155"/>
        <end position="174"/>
    </location>
</feature>
<feature type="transmembrane region" description="Helical" evidence="1">
    <location>
        <begin position="85"/>
        <end position="109"/>
    </location>
</feature>
<dbReference type="InterPro" id="IPR041113">
    <property type="entry name" value="Heliorhodopsin"/>
</dbReference>
<gene>
    <name evidence="2" type="ORF">PINE0816_LOCUS18898</name>
</gene>
<reference evidence="2" key="1">
    <citation type="submission" date="2021-01" db="EMBL/GenBank/DDBJ databases">
        <authorList>
            <person name="Corre E."/>
            <person name="Pelletier E."/>
            <person name="Niang G."/>
            <person name="Scheremetjew M."/>
            <person name="Finn R."/>
            <person name="Kale V."/>
            <person name="Holt S."/>
            <person name="Cochrane G."/>
            <person name="Meng A."/>
            <person name="Brown T."/>
            <person name="Cohen L."/>
        </authorList>
    </citation>
    <scope>NUCLEOTIDE SEQUENCE</scope>
    <source>
        <strain evidence="2">CCAP1064/1</strain>
    </source>
</reference>
<feature type="transmembrane region" description="Helical" evidence="1">
    <location>
        <begin position="269"/>
        <end position="295"/>
    </location>
</feature>
<keyword evidence="1" id="KW-0812">Transmembrane</keyword>